<dbReference type="Pfam" id="PF01850">
    <property type="entry name" value="PIN"/>
    <property type="match status" value="1"/>
</dbReference>
<dbReference type="CDD" id="cd18692">
    <property type="entry name" value="PIN_VapC-like"/>
    <property type="match status" value="1"/>
</dbReference>
<sequence length="124" mass="13703">MVYTLASDPEKAGRARRLIVAGGTISVQVLNEAANVPRRKRAMEWPDITAWLSVLRESLTVVPVTVETHDLGLWLAERHCLSPFDAMIVAAAVLADCDTLWSEDMHDGLVVLGRVRIVNPFRSP</sequence>
<organism evidence="2 3">
    <name type="scientific">Roseospira visakhapatnamensis</name>
    <dbReference type="NCBI Taxonomy" id="390880"/>
    <lineage>
        <taxon>Bacteria</taxon>
        <taxon>Pseudomonadati</taxon>
        <taxon>Pseudomonadota</taxon>
        <taxon>Alphaproteobacteria</taxon>
        <taxon>Rhodospirillales</taxon>
        <taxon>Rhodospirillaceae</taxon>
        <taxon>Roseospira</taxon>
    </lineage>
</organism>
<dbReference type="Proteomes" id="UP000554286">
    <property type="component" value="Unassembled WGS sequence"/>
</dbReference>
<dbReference type="InterPro" id="IPR029060">
    <property type="entry name" value="PIN-like_dom_sf"/>
</dbReference>
<protein>
    <submittedName>
        <fullName evidence="2">Putative nucleic acid-binding protein</fullName>
    </submittedName>
</protein>
<comment type="caution">
    <text evidence="2">The sequence shown here is derived from an EMBL/GenBank/DDBJ whole genome shotgun (WGS) entry which is preliminary data.</text>
</comment>
<feature type="domain" description="PIN" evidence="1">
    <location>
        <begin position="2"/>
        <end position="104"/>
    </location>
</feature>
<accession>A0A7W6REW7</accession>
<reference evidence="2 3" key="1">
    <citation type="submission" date="2020-08" db="EMBL/GenBank/DDBJ databases">
        <title>Genome sequencing of Purple Non-Sulfur Bacteria from various extreme environments.</title>
        <authorList>
            <person name="Mayer M."/>
        </authorList>
    </citation>
    <scope>NUCLEOTIDE SEQUENCE [LARGE SCALE GENOMIC DNA]</scope>
    <source>
        <strain evidence="2 3">JA131</strain>
    </source>
</reference>
<dbReference type="EMBL" id="JACIGK010000017">
    <property type="protein sequence ID" value="MBB4266806.1"/>
    <property type="molecule type" value="Genomic_DNA"/>
</dbReference>
<keyword evidence="3" id="KW-1185">Reference proteome</keyword>
<dbReference type="Gene3D" id="3.40.50.1010">
    <property type="entry name" value="5'-nuclease"/>
    <property type="match status" value="1"/>
</dbReference>
<evidence type="ECO:0000259" key="1">
    <source>
        <dbReference type="Pfam" id="PF01850"/>
    </source>
</evidence>
<evidence type="ECO:0000313" key="3">
    <source>
        <dbReference type="Proteomes" id="UP000554286"/>
    </source>
</evidence>
<dbReference type="AlphaFoldDB" id="A0A7W6REW7"/>
<dbReference type="SUPFAM" id="SSF88723">
    <property type="entry name" value="PIN domain-like"/>
    <property type="match status" value="1"/>
</dbReference>
<evidence type="ECO:0000313" key="2">
    <source>
        <dbReference type="EMBL" id="MBB4266806.1"/>
    </source>
</evidence>
<name>A0A7W6REW7_9PROT</name>
<proteinExistence type="predicted"/>
<gene>
    <name evidence="2" type="ORF">GGD89_002442</name>
</gene>
<dbReference type="InterPro" id="IPR002716">
    <property type="entry name" value="PIN_dom"/>
</dbReference>